<feature type="region of interest" description="Disordered" evidence="1">
    <location>
        <begin position="1"/>
        <end position="21"/>
    </location>
</feature>
<feature type="compositionally biased region" description="Basic residues" evidence="1">
    <location>
        <begin position="1"/>
        <end position="15"/>
    </location>
</feature>
<organism evidence="2 3">
    <name type="scientific">Fusarium albosuccineum</name>
    <dbReference type="NCBI Taxonomy" id="1237068"/>
    <lineage>
        <taxon>Eukaryota</taxon>
        <taxon>Fungi</taxon>
        <taxon>Dikarya</taxon>
        <taxon>Ascomycota</taxon>
        <taxon>Pezizomycotina</taxon>
        <taxon>Sordariomycetes</taxon>
        <taxon>Hypocreomycetidae</taxon>
        <taxon>Hypocreales</taxon>
        <taxon>Nectriaceae</taxon>
        <taxon>Fusarium</taxon>
        <taxon>Fusarium decemcellulare species complex</taxon>
    </lineage>
</organism>
<gene>
    <name evidence="2" type="ORF">FALBO_13229</name>
</gene>
<evidence type="ECO:0000313" key="2">
    <source>
        <dbReference type="EMBL" id="KAF4460011.1"/>
    </source>
</evidence>
<dbReference type="Proteomes" id="UP000554235">
    <property type="component" value="Unassembled WGS sequence"/>
</dbReference>
<sequence length="111" mass="12856">MPSPRPRKRRRPSKRPRCDLKRPLRARQTLRWVEVYDKIDPEAIDIIEPWTQLPSTPHTHRIMSRNNLGTIAKSAQFSVRAVKTAKEPSEDNLEDNVKLQRAVHSVGSWPG</sequence>
<name>A0A8H4L0E8_9HYPO</name>
<comment type="caution">
    <text evidence="2">The sequence shown here is derived from an EMBL/GenBank/DDBJ whole genome shotgun (WGS) entry which is preliminary data.</text>
</comment>
<accession>A0A8H4L0E8</accession>
<evidence type="ECO:0000313" key="3">
    <source>
        <dbReference type="Proteomes" id="UP000554235"/>
    </source>
</evidence>
<protein>
    <submittedName>
        <fullName evidence="2">Uncharacterized protein</fullName>
    </submittedName>
</protein>
<dbReference type="EMBL" id="JAADYS010002041">
    <property type="protein sequence ID" value="KAF4460011.1"/>
    <property type="molecule type" value="Genomic_DNA"/>
</dbReference>
<proteinExistence type="predicted"/>
<keyword evidence="3" id="KW-1185">Reference proteome</keyword>
<evidence type="ECO:0000256" key="1">
    <source>
        <dbReference type="SAM" id="MobiDB-lite"/>
    </source>
</evidence>
<dbReference type="AlphaFoldDB" id="A0A8H4L0E8"/>
<reference evidence="2 3" key="1">
    <citation type="submission" date="2020-01" db="EMBL/GenBank/DDBJ databases">
        <title>Identification and distribution of gene clusters putatively required for synthesis of sphingolipid metabolism inhibitors in phylogenetically diverse species of the filamentous fungus Fusarium.</title>
        <authorList>
            <person name="Kim H.-S."/>
            <person name="Busman M."/>
            <person name="Brown D.W."/>
            <person name="Divon H."/>
            <person name="Uhlig S."/>
            <person name="Proctor R.H."/>
        </authorList>
    </citation>
    <scope>NUCLEOTIDE SEQUENCE [LARGE SCALE GENOMIC DNA]</scope>
    <source>
        <strain evidence="2 3">NRRL 20459</strain>
    </source>
</reference>